<organism evidence="2 3">
    <name type="scientific">Candidatus Daviesbacteria bacterium RIFCSPHIGHO2_12_FULL_37_11</name>
    <dbReference type="NCBI Taxonomy" id="1797777"/>
    <lineage>
        <taxon>Bacteria</taxon>
        <taxon>Candidatus Daviesiibacteriota</taxon>
    </lineage>
</organism>
<sequence>MNIIFITAIFLSLFTTVAFAQNTSRQPSARPSPPSQATNRLEGAKLQVCQLRESAIKTRSERLIQLAATMQERFDATSERVKEYYTTRLLTEGKTVANYDSLVAQVQTKKDAVQTSLTNAQGDTTFSCTDSNPKTALMQFNEDMRSVLTALQEYRTAIKNLIVSINSVVGVENRTNPSTGAGSLNKGSNK</sequence>
<evidence type="ECO:0000313" key="2">
    <source>
        <dbReference type="EMBL" id="OGE38386.1"/>
    </source>
</evidence>
<keyword evidence="1" id="KW-0732">Signal</keyword>
<feature type="chain" id="PRO_5009519102" description="DUF5667 domain-containing protein" evidence="1">
    <location>
        <begin position="21"/>
        <end position="190"/>
    </location>
</feature>
<reference evidence="2 3" key="1">
    <citation type="journal article" date="2016" name="Nat. Commun.">
        <title>Thousands of microbial genomes shed light on interconnected biogeochemical processes in an aquifer system.</title>
        <authorList>
            <person name="Anantharaman K."/>
            <person name="Brown C.T."/>
            <person name="Hug L.A."/>
            <person name="Sharon I."/>
            <person name="Castelle C.J."/>
            <person name="Probst A.J."/>
            <person name="Thomas B.C."/>
            <person name="Singh A."/>
            <person name="Wilkins M.J."/>
            <person name="Karaoz U."/>
            <person name="Brodie E.L."/>
            <person name="Williams K.H."/>
            <person name="Hubbard S.S."/>
            <person name="Banfield J.F."/>
        </authorList>
    </citation>
    <scope>NUCLEOTIDE SEQUENCE [LARGE SCALE GENOMIC DNA]</scope>
</reference>
<dbReference type="Proteomes" id="UP000176527">
    <property type="component" value="Unassembled WGS sequence"/>
</dbReference>
<dbReference type="AlphaFoldDB" id="A0A1F5KBS9"/>
<evidence type="ECO:0000313" key="3">
    <source>
        <dbReference type="Proteomes" id="UP000176527"/>
    </source>
</evidence>
<name>A0A1F5KBS9_9BACT</name>
<gene>
    <name evidence="2" type="ORF">A3F00_00010</name>
</gene>
<proteinExistence type="predicted"/>
<protein>
    <recommendedName>
        <fullName evidence="4">DUF5667 domain-containing protein</fullName>
    </recommendedName>
</protein>
<dbReference type="EMBL" id="MFDE01000022">
    <property type="protein sequence ID" value="OGE38386.1"/>
    <property type="molecule type" value="Genomic_DNA"/>
</dbReference>
<feature type="signal peptide" evidence="1">
    <location>
        <begin position="1"/>
        <end position="20"/>
    </location>
</feature>
<accession>A0A1F5KBS9</accession>
<comment type="caution">
    <text evidence="2">The sequence shown here is derived from an EMBL/GenBank/DDBJ whole genome shotgun (WGS) entry which is preliminary data.</text>
</comment>
<evidence type="ECO:0008006" key="4">
    <source>
        <dbReference type="Google" id="ProtNLM"/>
    </source>
</evidence>
<evidence type="ECO:0000256" key="1">
    <source>
        <dbReference type="SAM" id="SignalP"/>
    </source>
</evidence>